<proteinExistence type="predicted"/>
<dbReference type="Gene3D" id="3.30.160.670">
    <property type="match status" value="1"/>
</dbReference>
<dbReference type="PROSITE" id="PS51257">
    <property type="entry name" value="PROKAR_LIPOPROTEIN"/>
    <property type="match status" value="1"/>
</dbReference>
<organism evidence="3 4">
    <name type="scientific">Flavobacterium soyangense</name>
    <dbReference type="NCBI Taxonomy" id="2023265"/>
    <lineage>
        <taxon>Bacteria</taxon>
        <taxon>Pseudomonadati</taxon>
        <taxon>Bacteroidota</taxon>
        <taxon>Flavobacteriia</taxon>
        <taxon>Flavobacteriales</taxon>
        <taxon>Flavobacteriaceae</taxon>
        <taxon>Flavobacterium</taxon>
    </lineage>
</organism>
<dbReference type="AlphaFoldDB" id="A0A930UD00"/>
<keyword evidence="1" id="KW-0732">Signal</keyword>
<feature type="signal peptide" evidence="1">
    <location>
        <begin position="1"/>
        <end position="25"/>
    </location>
</feature>
<dbReference type="RefSeq" id="WP_194311400.1">
    <property type="nucleotide sequence ID" value="NZ_JADHEC010000009.1"/>
</dbReference>
<sequence>MKAIKPIVILLFLVLSSCSSVNVYSDYEKSIDFSQYKTYAFHKKGIEKVQISEMDKKRILNAIDVELSKKGMTKSDTPDLLINIFTQERQQIDVNQYYAGWGYGWGYGWGFGWSPYYWGGHPYVSTSTEGTLYIDLIDAKKNELVWEGEGVGYLAQDRSKKEALINEFVSKILAQYPPTKK</sequence>
<dbReference type="Proteomes" id="UP000646211">
    <property type="component" value="Unassembled WGS sequence"/>
</dbReference>
<feature type="domain" description="DUF4136" evidence="2">
    <location>
        <begin position="23"/>
        <end position="178"/>
    </location>
</feature>
<gene>
    <name evidence="3" type="ORF">IR213_06015</name>
</gene>
<accession>A0A930UD00</accession>
<evidence type="ECO:0000256" key="1">
    <source>
        <dbReference type="SAM" id="SignalP"/>
    </source>
</evidence>
<dbReference type="EMBL" id="JADHEC010000009">
    <property type="protein sequence ID" value="MBF2708145.1"/>
    <property type="molecule type" value="Genomic_DNA"/>
</dbReference>
<evidence type="ECO:0000259" key="2">
    <source>
        <dbReference type="Pfam" id="PF13590"/>
    </source>
</evidence>
<keyword evidence="4" id="KW-1185">Reference proteome</keyword>
<comment type="caution">
    <text evidence="3">The sequence shown here is derived from an EMBL/GenBank/DDBJ whole genome shotgun (WGS) entry which is preliminary data.</text>
</comment>
<name>A0A930UD00_9FLAO</name>
<dbReference type="Pfam" id="PF13590">
    <property type="entry name" value="DUF4136"/>
    <property type="match status" value="1"/>
</dbReference>
<protein>
    <submittedName>
        <fullName evidence="3">DUF4136 domain-containing protein</fullName>
    </submittedName>
</protein>
<evidence type="ECO:0000313" key="3">
    <source>
        <dbReference type="EMBL" id="MBF2708145.1"/>
    </source>
</evidence>
<dbReference type="InterPro" id="IPR025411">
    <property type="entry name" value="DUF4136"/>
</dbReference>
<reference evidence="3" key="1">
    <citation type="submission" date="2020-11" db="EMBL/GenBank/DDBJ databases">
        <title>Genome of Flavobacterium soyangense.</title>
        <authorList>
            <person name="Liu Q."/>
            <person name="Xin Y.-H."/>
        </authorList>
    </citation>
    <scope>NUCLEOTIDE SEQUENCE</scope>
    <source>
        <strain evidence="3">CGMCC 1.13493</strain>
    </source>
</reference>
<feature type="chain" id="PRO_5037404814" evidence="1">
    <location>
        <begin position="26"/>
        <end position="181"/>
    </location>
</feature>
<evidence type="ECO:0000313" key="4">
    <source>
        <dbReference type="Proteomes" id="UP000646211"/>
    </source>
</evidence>